<sequence>LSCLGRLSYKVSQKIGSLFYKLGYTVALYPWYTILFSWMFVLICSLGFLRFHNEKNPMKLWIPQSSKFLHDTNWLMSNFEEGTRIQSVLITANNVLEPSVLQKVSYISDEVFNLRTRDKEGQIITWNDICFKVPIIADFTASKRKRRRRDIFDEDDFFNDIFDKSHKKNSKEDRNATSISTTIKPSRKHSKKKSFNPSVDMDPEFYCGIIEKLPVGCLHENILELWKFDKRKIDKLTKIEILKTLNRTKVSPVTGHDMEFVHLLGDVVQDENGIIISAKSLLSLWFLQVNFTETQMDDVGNLAGTEDWASDKVMRWEQKFVEKLDELQKNLTTNNFKIYYSAGRSYGDISAASMFQDMDKLAIGIIIMFVYMQVVLSKFSWTEIRIQLGSLGLLSVGMAYISGCGICSILGIPYTPVHTSLPFLLMGLGVDDIFVMMACFRKIQNQFTEKLLPERMGLTLQHAGASITVTSLTDIVAFLVGATTVLPSLQSFCLYAAFNVFLMYIFVITFFVAIFALDEKRILEKRNSFIPCLVHNEERTKIWCQKNLMKRFLNFLYKELILTPVGKICVILCVVIVTGFNIESLLKLRQKFDPIWFIPEETYLNQYIMKMRDLYPEMGYEGNVIMGRLNYTQELPSILNISQRIDERNDILHDVKSWAIPFQEFVQTNYDKDIAHTELSDEDFRHYLSKFLYSSSGGKFQANFRFDKKLKCGQPVPNITVATIDFKFRKFYEREEYIPAKNAVEQILDETDIKSGFSTIWSKAFGNWVTDEIIDEEIYRNIGLALIGVMFCTIVLILNFYVCFWIFICVLLTLINIGGCMQRWNLTLDIVCCIALQLAVGLCVDYAAHIGHTFLTINRGNRNKRTLETILHIGEAVIYGGVSTILALSMLITSSAYTYRTFVKIFFLVVVFGLFHGIVLLPVLLSICGPNPYSGKALLSSSSSSLSLNGSIKNKKYKNNLDIGNGTEMLSFISDKSNTKNNNKIMTNNLTTLTHKNGKLKTIISNGTTDSVTTPDESEQLNNQI</sequence>
<dbReference type="InterPro" id="IPR051697">
    <property type="entry name" value="Patched_domain-protein"/>
</dbReference>
<feature type="transmembrane region" description="Helical" evidence="3">
    <location>
        <begin position="782"/>
        <end position="814"/>
    </location>
</feature>
<feature type="region of interest" description="Disordered" evidence="2">
    <location>
        <begin position="1006"/>
        <end position="1025"/>
    </location>
</feature>
<evidence type="ECO:0000259" key="4">
    <source>
        <dbReference type="PROSITE" id="PS50156"/>
    </source>
</evidence>
<feature type="transmembrane region" description="Helical" evidence="3">
    <location>
        <begin position="494"/>
        <end position="517"/>
    </location>
</feature>
<dbReference type="PANTHER" id="PTHR10796">
    <property type="entry name" value="PATCHED-RELATED"/>
    <property type="match status" value="1"/>
</dbReference>
<dbReference type="AlphaFoldDB" id="U5EFI1"/>
<feature type="transmembrane region" description="Helical" evidence="3">
    <location>
        <begin position="905"/>
        <end position="925"/>
    </location>
</feature>
<feature type="region of interest" description="Disordered" evidence="2">
    <location>
        <begin position="168"/>
        <end position="196"/>
    </location>
</feature>
<feature type="transmembrane region" description="Helical" evidence="3">
    <location>
        <begin position="391"/>
        <end position="414"/>
    </location>
</feature>
<evidence type="ECO:0000256" key="2">
    <source>
        <dbReference type="SAM" id="MobiDB-lite"/>
    </source>
</evidence>
<dbReference type="InterPro" id="IPR000731">
    <property type="entry name" value="SSD"/>
</dbReference>
<keyword evidence="3" id="KW-1133">Transmembrane helix</keyword>
<reference evidence="5" key="1">
    <citation type="journal article" date="2014" name="Insect Biochem. Mol. Biol.">
        <title>An insight into the sialome of the frog biting fly, Corethrella appendiculata.</title>
        <authorList>
            <person name="Ribeiro J.M.C."/>
            <person name="Chagas A.C."/>
            <person name="Pham V.M."/>
            <person name="Lounibos L.P."/>
            <person name="Calvo E."/>
        </authorList>
    </citation>
    <scope>NUCLEOTIDE SEQUENCE</scope>
    <source>
        <tissue evidence="5">Salivary glands</tissue>
    </source>
</reference>
<dbReference type="GO" id="GO:0016020">
    <property type="term" value="C:membrane"/>
    <property type="evidence" value="ECO:0007669"/>
    <property type="project" value="TreeGrafter"/>
</dbReference>
<dbReference type="PANTHER" id="PTHR10796:SF130">
    <property type="entry name" value="PATCHED DOMAIN-CONTAINING PROTEIN 3-LIKE PROTEIN"/>
    <property type="match status" value="1"/>
</dbReference>
<feature type="transmembrane region" description="Helical" evidence="3">
    <location>
        <begin position="460"/>
        <end position="482"/>
    </location>
</feature>
<dbReference type="InterPro" id="IPR053958">
    <property type="entry name" value="HMGCR/SNAP/NPC1-like_SSD"/>
</dbReference>
<feature type="transmembrane region" description="Helical" evidence="3">
    <location>
        <begin position="870"/>
        <end position="893"/>
    </location>
</feature>
<dbReference type="Pfam" id="PF12349">
    <property type="entry name" value="Sterol-sensing"/>
    <property type="match status" value="1"/>
</dbReference>
<feature type="transmembrane region" description="Helical" evidence="3">
    <location>
        <begin position="420"/>
        <end position="440"/>
    </location>
</feature>
<comment type="similarity">
    <text evidence="1">Belongs to the patched family.</text>
</comment>
<dbReference type="EMBL" id="GANO01003840">
    <property type="protein sequence ID" value="JAB56031.1"/>
    <property type="molecule type" value="mRNA"/>
</dbReference>
<feature type="transmembrane region" description="Helical" evidence="3">
    <location>
        <begin position="826"/>
        <end position="850"/>
    </location>
</feature>
<dbReference type="PROSITE" id="PS50156">
    <property type="entry name" value="SSD"/>
    <property type="match status" value="1"/>
</dbReference>
<proteinExistence type="evidence at transcript level"/>
<protein>
    <submittedName>
        <fullName evidence="5">Putative conserved plasma membrane protein</fullName>
    </submittedName>
</protein>
<dbReference type="SUPFAM" id="SSF82866">
    <property type="entry name" value="Multidrug efflux transporter AcrB transmembrane domain"/>
    <property type="match status" value="2"/>
</dbReference>
<dbReference type="Gene3D" id="1.20.1640.10">
    <property type="entry name" value="Multidrug efflux transporter AcrB transmembrane domain"/>
    <property type="match status" value="2"/>
</dbReference>
<keyword evidence="3" id="KW-0812">Transmembrane</keyword>
<feature type="transmembrane region" description="Helical" evidence="3">
    <location>
        <begin position="560"/>
        <end position="582"/>
    </location>
</feature>
<feature type="compositionally biased region" description="Basic residues" evidence="2">
    <location>
        <begin position="185"/>
        <end position="194"/>
    </location>
</feature>
<evidence type="ECO:0000313" key="5">
    <source>
        <dbReference type="EMBL" id="JAB56031.1"/>
    </source>
</evidence>
<feature type="domain" description="SSD" evidence="4">
    <location>
        <begin position="357"/>
        <end position="517"/>
    </location>
</feature>
<accession>U5EFI1</accession>
<evidence type="ECO:0000256" key="3">
    <source>
        <dbReference type="SAM" id="Phobius"/>
    </source>
</evidence>
<feature type="transmembrane region" description="Helical" evidence="3">
    <location>
        <begin position="29"/>
        <end position="49"/>
    </location>
</feature>
<name>U5EFI1_9DIPT</name>
<evidence type="ECO:0000256" key="1">
    <source>
        <dbReference type="ARBA" id="ARBA00005585"/>
    </source>
</evidence>
<feature type="non-terminal residue" evidence="5">
    <location>
        <position position="1"/>
    </location>
</feature>
<organism evidence="5">
    <name type="scientific">Corethrella appendiculata</name>
    <dbReference type="NCBI Taxonomy" id="1370023"/>
    <lineage>
        <taxon>Eukaryota</taxon>
        <taxon>Metazoa</taxon>
        <taxon>Ecdysozoa</taxon>
        <taxon>Arthropoda</taxon>
        <taxon>Hexapoda</taxon>
        <taxon>Insecta</taxon>
        <taxon>Pterygota</taxon>
        <taxon>Neoptera</taxon>
        <taxon>Endopterygota</taxon>
        <taxon>Diptera</taxon>
        <taxon>Nematocera</taxon>
        <taxon>Culicoidea</taxon>
        <taxon>Chaoboridae</taxon>
        <taxon>Corethrella</taxon>
    </lineage>
</organism>
<keyword evidence="3" id="KW-0472">Membrane</keyword>